<reference evidence="3" key="1">
    <citation type="submission" date="2017-03" db="EMBL/GenBank/DDBJ databases">
        <title>Phytopthora megakarya and P. palmivora, two closely related causual agents of cacao black pod achieved similar genome size and gene model numbers by different mechanisms.</title>
        <authorList>
            <person name="Ali S."/>
            <person name="Shao J."/>
            <person name="Larry D.J."/>
            <person name="Kronmiller B."/>
            <person name="Shen D."/>
            <person name="Strem M.D."/>
            <person name="Melnick R.L."/>
            <person name="Guiltinan M.J."/>
            <person name="Tyler B.M."/>
            <person name="Meinhardt L.W."/>
            <person name="Bailey B.A."/>
        </authorList>
    </citation>
    <scope>NUCLEOTIDE SEQUENCE [LARGE SCALE GENOMIC DNA]</scope>
    <source>
        <strain evidence="3">zdho120</strain>
    </source>
</reference>
<dbReference type="Proteomes" id="UP000198211">
    <property type="component" value="Unassembled WGS sequence"/>
</dbReference>
<dbReference type="PANTHER" id="PTHR33064:SF37">
    <property type="entry name" value="RIBONUCLEASE H"/>
    <property type="match status" value="1"/>
</dbReference>
<comment type="caution">
    <text evidence="2">The sequence shown here is derived from an EMBL/GenBank/DDBJ whole genome shotgun (WGS) entry which is preliminary data.</text>
</comment>
<protein>
    <recommendedName>
        <fullName evidence="4">Reverse transcriptase</fullName>
    </recommendedName>
</protein>
<dbReference type="AlphaFoldDB" id="A0A225WQ11"/>
<evidence type="ECO:0000313" key="3">
    <source>
        <dbReference type="Proteomes" id="UP000198211"/>
    </source>
</evidence>
<dbReference type="InterPro" id="IPR051320">
    <property type="entry name" value="Viral_Replic_Matur_Polypro"/>
</dbReference>
<evidence type="ECO:0000313" key="2">
    <source>
        <dbReference type="EMBL" id="OWZ19077.1"/>
    </source>
</evidence>
<dbReference type="Gene3D" id="3.30.70.270">
    <property type="match status" value="1"/>
</dbReference>
<gene>
    <name evidence="2" type="ORF">PHMEG_0006725</name>
</gene>
<keyword evidence="3" id="KW-1185">Reference proteome</keyword>
<dbReference type="EMBL" id="NBNE01000491">
    <property type="protein sequence ID" value="OWZ19077.1"/>
    <property type="molecule type" value="Genomic_DNA"/>
</dbReference>
<dbReference type="SUPFAM" id="SSF56672">
    <property type="entry name" value="DNA/RNA polymerases"/>
    <property type="match status" value="1"/>
</dbReference>
<feature type="compositionally biased region" description="Polar residues" evidence="1">
    <location>
        <begin position="82"/>
        <end position="94"/>
    </location>
</feature>
<dbReference type="InterPro" id="IPR043128">
    <property type="entry name" value="Rev_trsase/Diguanyl_cyclase"/>
</dbReference>
<name>A0A225WQ11_9STRA</name>
<evidence type="ECO:0008006" key="4">
    <source>
        <dbReference type="Google" id="ProtNLM"/>
    </source>
</evidence>
<evidence type="ECO:0000256" key="1">
    <source>
        <dbReference type="SAM" id="MobiDB-lite"/>
    </source>
</evidence>
<dbReference type="InterPro" id="IPR043502">
    <property type="entry name" value="DNA/RNA_pol_sf"/>
</dbReference>
<sequence>MTERPRKDPAFVCALGHFEWSRTPFGLNNAPMIYQRMMDKALWGAVGKNMRFAEENVERTKTGVTGGSTRPRSKFEADRESASNPDPVSELANSPTCDIFSNGEPDESSLFSFPTSKKGMHRFIYDFAVYAVALYQLREEDDGPSGDLSVTRQSFAKLQQKIIDAPILRHFDRWKKCM</sequence>
<feature type="region of interest" description="Disordered" evidence="1">
    <location>
        <begin position="57"/>
        <end position="94"/>
    </location>
</feature>
<proteinExistence type="predicted"/>
<accession>A0A225WQ11</accession>
<organism evidence="2 3">
    <name type="scientific">Phytophthora megakarya</name>
    <dbReference type="NCBI Taxonomy" id="4795"/>
    <lineage>
        <taxon>Eukaryota</taxon>
        <taxon>Sar</taxon>
        <taxon>Stramenopiles</taxon>
        <taxon>Oomycota</taxon>
        <taxon>Peronosporomycetes</taxon>
        <taxon>Peronosporales</taxon>
        <taxon>Peronosporaceae</taxon>
        <taxon>Phytophthora</taxon>
    </lineage>
</organism>
<dbReference type="PANTHER" id="PTHR33064">
    <property type="entry name" value="POL PROTEIN"/>
    <property type="match status" value="1"/>
</dbReference>